<feature type="region of interest" description="Disordered" evidence="12">
    <location>
        <begin position="738"/>
        <end position="767"/>
    </location>
</feature>
<dbReference type="PROSITE" id="PS01353">
    <property type="entry name" value="HEMATOPO_REC_L_F2"/>
    <property type="match status" value="1"/>
</dbReference>
<dbReference type="PANTHER" id="PTHR48423:SF1">
    <property type="entry name" value="INTERLEUKIN-27 RECEPTOR SUBUNIT ALPHA"/>
    <property type="match status" value="1"/>
</dbReference>
<dbReference type="STRING" id="244447.ENSCSEP00000029252"/>
<keyword evidence="4 14" id="KW-0732">Signal</keyword>
<organism evidence="16 17">
    <name type="scientific">Cynoglossus semilaevis</name>
    <name type="common">Tongue sole</name>
    <dbReference type="NCBI Taxonomy" id="244447"/>
    <lineage>
        <taxon>Eukaryota</taxon>
        <taxon>Metazoa</taxon>
        <taxon>Chordata</taxon>
        <taxon>Craniata</taxon>
        <taxon>Vertebrata</taxon>
        <taxon>Euteleostomi</taxon>
        <taxon>Actinopterygii</taxon>
        <taxon>Neopterygii</taxon>
        <taxon>Teleostei</taxon>
        <taxon>Neoteleostei</taxon>
        <taxon>Acanthomorphata</taxon>
        <taxon>Carangaria</taxon>
        <taxon>Pleuronectiformes</taxon>
        <taxon>Pleuronectoidei</taxon>
        <taxon>Cynoglossidae</taxon>
        <taxon>Cynoglossinae</taxon>
        <taxon>Cynoglossus</taxon>
    </lineage>
</organism>
<evidence type="ECO:0000313" key="16">
    <source>
        <dbReference type="Ensembl" id="ENSCSEP00000029252.1"/>
    </source>
</evidence>
<evidence type="ECO:0000256" key="2">
    <source>
        <dbReference type="ARBA" id="ARBA00008921"/>
    </source>
</evidence>
<reference evidence="16" key="2">
    <citation type="submission" date="2025-08" db="UniProtKB">
        <authorList>
            <consortium name="Ensembl"/>
        </authorList>
    </citation>
    <scope>IDENTIFICATION</scope>
</reference>
<dbReference type="PANTHER" id="PTHR48423">
    <property type="entry name" value="INTERLEUKIN-27 RECEPTOR SUBUNIT ALPHA"/>
    <property type="match status" value="1"/>
</dbReference>
<evidence type="ECO:0000256" key="7">
    <source>
        <dbReference type="ARBA" id="ARBA00023136"/>
    </source>
</evidence>
<dbReference type="InterPro" id="IPR036116">
    <property type="entry name" value="FN3_sf"/>
</dbReference>
<evidence type="ECO:0000256" key="13">
    <source>
        <dbReference type="SAM" id="Phobius"/>
    </source>
</evidence>
<dbReference type="InterPro" id="IPR036179">
    <property type="entry name" value="Ig-like_dom_sf"/>
</dbReference>
<reference evidence="16" key="3">
    <citation type="submission" date="2025-09" db="UniProtKB">
        <authorList>
            <consortium name="Ensembl"/>
        </authorList>
    </citation>
    <scope>IDENTIFICATION</scope>
</reference>
<feature type="domain" description="Fibronectin type-III" evidence="15">
    <location>
        <begin position="233"/>
        <end position="334"/>
    </location>
</feature>
<comment type="subcellular location">
    <subcellularLocation>
        <location evidence="1">Membrane</location>
        <topology evidence="1">Single-pass type I membrane protein</topology>
    </subcellularLocation>
</comment>
<dbReference type="CDD" id="cd00063">
    <property type="entry name" value="FN3"/>
    <property type="match status" value="3"/>
</dbReference>
<evidence type="ECO:0000256" key="1">
    <source>
        <dbReference type="ARBA" id="ARBA00004479"/>
    </source>
</evidence>
<dbReference type="InterPro" id="IPR003961">
    <property type="entry name" value="FN3_dom"/>
</dbReference>
<comment type="similarity">
    <text evidence="2">Belongs to the type I cytokine receptor family. Type 2 subfamily.</text>
</comment>
<dbReference type="Pfam" id="PF06328">
    <property type="entry name" value="Lep_receptor_Ig"/>
    <property type="match status" value="1"/>
</dbReference>
<feature type="compositionally biased region" description="Acidic residues" evidence="12">
    <location>
        <begin position="847"/>
        <end position="864"/>
    </location>
</feature>
<evidence type="ECO:0000256" key="12">
    <source>
        <dbReference type="SAM" id="MobiDB-lite"/>
    </source>
</evidence>
<keyword evidence="8" id="KW-1015">Disulfide bond</keyword>
<dbReference type="OMA" id="RYILEWC"/>
<keyword evidence="5" id="KW-0677">Repeat</keyword>
<keyword evidence="3 13" id="KW-0812">Transmembrane</keyword>
<evidence type="ECO:0000256" key="14">
    <source>
        <dbReference type="SAM" id="SignalP"/>
    </source>
</evidence>
<dbReference type="AlphaFoldDB" id="A0A3P8WRY0"/>
<name>A0A3P8WRY0_CYNSE</name>
<feature type="signal peptide" evidence="14">
    <location>
        <begin position="1"/>
        <end position="23"/>
    </location>
</feature>
<feature type="transmembrane region" description="Helical" evidence="13">
    <location>
        <begin position="641"/>
        <end position="663"/>
    </location>
</feature>
<evidence type="ECO:0000256" key="6">
    <source>
        <dbReference type="ARBA" id="ARBA00022989"/>
    </source>
</evidence>
<dbReference type="GO" id="GO:0005886">
    <property type="term" value="C:plasma membrane"/>
    <property type="evidence" value="ECO:0007669"/>
    <property type="project" value="UniProtKB-ARBA"/>
</dbReference>
<evidence type="ECO:0000256" key="8">
    <source>
        <dbReference type="ARBA" id="ARBA00023157"/>
    </source>
</evidence>
<keyword evidence="7 13" id="KW-0472">Membrane</keyword>
<dbReference type="InterPro" id="IPR010457">
    <property type="entry name" value="IgC2-like_lig-bd"/>
</dbReference>
<evidence type="ECO:0000256" key="3">
    <source>
        <dbReference type="ARBA" id="ARBA00022692"/>
    </source>
</evidence>
<proteinExistence type="inferred from homology"/>
<keyword evidence="9" id="KW-0675">Receptor</keyword>
<dbReference type="SUPFAM" id="SSF48726">
    <property type="entry name" value="Immunoglobulin"/>
    <property type="match status" value="1"/>
</dbReference>
<dbReference type="Ensembl" id="ENSCSET00000029653.1">
    <property type="protein sequence ID" value="ENSCSEP00000029252.1"/>
    <property type="gene ID" value="ENSCSEG00000018702.1"/>
</dbReference>
<dbReference type="PROSITE" id="PS50853">
    <property type="entry name" value="FN3"/>
    <property type="match status" value="2"/>
</dbReference>
<evidence type="ECO:0000256" key="10">
    <source>
        <dbReference type="ARBA" id="ARBA00023180"/>
    </source>
</evidence>
<dbReference type="SMART" id="SM00060">
    <property type="entry name" value="FN3"/>
    <property type="match status" value="3"/>
</dbReference>
<feature type="compositionally biased region" description="Polar residues" evidence="12">
    <location>
        <begin position="865"/>
        <end position="888"/>
    </location>
</feature>
<dbReference type="Gene3D" id="2.60.40.10">
    <property type="entry name" value="Immunoglobulins"/>
    <property type="match status" value="6"/>
</dbReference>
<keyword evidence="11" id="KW-0393">Immunoglobulin domain</keyword>
<dbReference type="InterPro" id="IPR052672">
    <property type="entry name" value="Type1_Cytokine_Rcpt_Type2"/>
</dbReference>
<feature type="region of interest" description="Disordered" evidence="12">
    <location>
        <begin position="845"/>
        <end position="896"/>
    </location>
</feature>
<dbReference type="InterPro" id="IPR013783">
    <property type="entry name" value="Ig-like_fold"/>
</dbReference>
<evidence type="ECO:0000256" key="4">
    <source>
        <dbReference type="ARBA" id="ARBA00022729"/>
    </source>
</evidence>
<feature type="region of interest" description="Disordered" evidence="12">
    <location>
        <begin position="805"/>
        <end position="825"/>
    </location>
</feature>
<protein>
    <submittedName>
        <fullName evidence="16">Interleukin 6 signal transducer</fullName>
    </submittedName>
</protein>
<feature type="chain" id="PRO_5018200851" evidence="14">
    <location>
        <begin position="24"/>
        <end position="896"/>
    </location>
</feature>
<dbReference type="Pfam" id="PF00041">
    <property type="entry name" value="fn3"/>
    <property type="match status" value="2"/>
</dbReference>
<accession>A0A3P8WRY0</accession>
<dbReference type="InParanoid" id="A0A3P8WRY0"/>
<dbReference type="InterPro" id="IPR003529">
    <property type="entry name" value="Hematopoietin_rcpt_Gp130_CS"/>
</dbReference>
<dbReference type="FunCoup" id="A0A3P8WRY0">
    <property type="interactions" value="681"/>
</dbReference>
<dbReference type="GeneTree" id="ENSGT00940000155603"/>
<dbReference type="SUPFAM" id="SSF49265">
    <property type="entry name" value="Fibronectin type III"/>
    <property type="match status" value="3"/>
</dbReference>
<feature type="domain" description="Fibronectin type-III" evidence="15">
    <location>
        <begin position="541"/>
        <end position="634"/>
    </location>
</feature>
<keyword evidence="10" id="KW-0325">Glycoprotein</keyword>
<evidence type="ECO:0000256" key="11">
    <source>
        <dbReference type="ARBA" id="ARBA00023319"/>
    </source>
</evidence>
<sequence>LFIMSTGALQLLLLACFTSPFIAGNHLLTAPHPNVLEIGTNFTASCMIINTTEVTSDDLYWIASETTVPKEQYTKVNNTTLNVTIQVSGENSEEWLFCRSRKVSNYVELHEADFVHAILLRKAYSPMKPENLSCIALLKEDKIAATVTCSWNTVGRQINKYPTMYTLHFKIHWMDINYNVKTNETSATVSMDVFPFYMEVHIWVEAHNILGVVQSDVLKHNADSFGEFHVKLPPVDVMILSESSFPTTLLLNWSRPIAKQYSAVITYEIRYCQSGANTWTDVPTADIREDIESFRIQDLVPDTVYVIQLRCKKKNDYGYWSDWSTNATQRTLEDRPKSKPDLWKFISDGNDTGERRVQIFCKDPLSTNGKILRFDVSIQEHKDKAMIPGSKLELSVPVNRSDDSTTRRPVTALKEILLKDKTAVRVLVFAINSVGKSPRASLIIPEKELLPRVESMRAWPDDGKLWVEWKAPNDHHVTEYVVEWVTGDVIDWQRENRNTTKTFIKGDLQKFVRYTVSVYPLHNDWPGSSASVQAYLEEGAPLQGPSVRLKGKPGRSEAELVWSIPQSSLQGFIRTYIISYTSGSEVHSVVVPSNTTTYTLTSLIGNTKYDVWVTATTTVGSTEGNSHSFTTLKYAPGEIEWIVVGVSFAFLFVVIMTVLLCTYKKDMIKRNFWPEIPNPGESTIGNWSPDYSLRAEAPKENCLSGISVLDVDACDEKCVFEEDKPGLPLKKDKYLSEEHSSGIGGSSCMSSPRQSVSDSDEGGDIADTTASTVQYSSVVASSGYKGQTPNFQPQPSQTVFLRSESTQPLLDSEENPDLSQEGSRQSQCFLRHAAGNRNSFNQLLETEQPEDLENLDFCPLEEDTQQLSSEDQVTEHCSASGPPSSYTPQLGGYRPQ</sequence>
<keyword evidence="6 13" id="KW-1133">Transmembrane helix</keyword>
<dbReference type="Proteomes" id="UP000265120">
    <property type="component" value="Chromosome 14"/>
</dbReference>
<dbReference type="GO" id="GO:0004896">
    <property type="term" value="F:cytokine receptor activity"/>
    <property type="evidence" value="ECO:0007669"/>
    <property type="project" value="InterPro"/>
</dbReference>
<evidence type="ECO:0000313" key="17">
    <source>
        <dbReference type="Proteomes" id="UP000265120"/>
    </source>
</evidence>
<keyword evidence="17" id="KW-1185">Reference proteome</keyword>
<evidence type="ECO:0000256" key="5">
    <source>
        <dbReference type="ARBA" id="ARBA00022737"/>
    </source>
</evidence>
<evidence type="ECO:0000259" key="15">
    <source>
        <dbReference type="PROSITE" id="PS50853"/>
    </source>
</evidence>
<evidence type="ECO:0000256" key="9">
    <source>
        <dbReference type="ARBA" id="ARBA00023170"/>
    </source>
</evidence>
<reference evidence="16 17" key="1">
    <citation type="journal article" date="2014" name="Nat. Genet.">
        <title>Whole-genome sequence of a flatfish provides insights into ZW sex chromosome evolution and adaptation to a benthic lifestyle.</title>
        <authorList>
            <person name="Chen S."/>
            <person name="Zhang G."/>
            <person name="Shao C."/>
            <person name="Huang Q."/>
            <person name="Liu G."/>
            <person name="Zhang P."/>
            <person name="Song W."/>
            <person name="An N."/>
            <person name="Chalopin D."/>
            <person name="Volff J.N."/>
            <person name="Hong Y."/>
            <person name="Li Q."/>
            <person name="Sha Z."/>
            <person name="Zhou H."/>
            <person name="Xie M."/>
            <person name="Yu Q."/>
            <person name="Liu Y."/>
            <person name="Xiang H."/>
            <person name="Wang N."/>
            <person name="Wu K."/>
            <person name="Yang C."/>
            <person name="Zhou Q."/>
            <person name="Liao X."/>
            <person name="Yang L."/>
            <person name="Hu Q."/>
            <person name="Zhang J."/>
            <person name="Meng L."/>
            <person name="Jin L."/>
            <person name="Tian Y."/>
            <person name="Lian J."/>
            <person name="Yang J."/>
            <person name="Miao G."/>
            <person name="Liu S."/>
            <person name="Liang Z."/>
            <person name="Yan F."/>
            <person name="Li Y."/>
            <person name="Sun B."/>
            <person name="Zhang H."/>
            <person name="Zhang J."/>
            <person name="Zhu Y."/>
            <person name="Du M."/>
            <person name="Zhao Y."/>
            <person name="Schartl M."/>
            <person name="Tang Q."/>
            <person name="Wang J."/>
        </authorList>
    </citation>
    <scope>NUCLEOTIDE SEQUENCE</scope>
</reference>